<dbReference type="EMBL" id="JABZXS010000016">
    <property type="protein sequence ID" value="MBF1673032.1"/>
    <property type="molecule type" value="Genomic_DNA"/>
</dbReference>
<dbReference type="Proteomes" id="UP000785653">
    <property type="component" value="Unassembled WGS sequence"/>
</dbReference>
<accession>A0A930LTI0</accession>
<organism evidence="1 2">
    <name type="scientific">Rothia mucilaginosa</name>
    <dbReference type="NCBI Taxonomy" id="43675"/>
    <lineage>
        <taxon>Bacteria</taxon>
        <taxon>Bacillati</taxon>
        <taxon>Actinomycetota</taxon>
        <taxon>Actinomycetes</taxon>
        <taxon>Micrococcales</taxon>
        <taxon>Micrococcaceae</taxon>
        <taxon>Rothia</taxon>
    </lineage>
</organism>
<comment type="caution">
    <text evidence="1">The sequence shown here is derived from an EMBL/GenBank/DDBJ whole genome shotgun (WGS) entry which is preliminary data.</text>
</comment>
<proteinExistence type="predicted"/>
<gene>
    <name evidence="1" type="ORF">HXO65_02345</name>
</gene>
<evidence type="ECO:0000313" key="1">
    <source>
        <dbReference type="EMBL" id="MBF1673032.1"/>
    </source>
</evidence>
<name>A0A930LTI0_9MICC</name>
<reference evidence="1" key="1">
    <citation type="submission" date="2020-04" db="EMBL/GenBank/DDBJ databases">
        <title>Deep metagenomics examines the oral microbiome during advanced dental caries in children, revealing novel taxa and co-occurrences with host molecules.</title>
        <authorList>
            <person name="Baker J.L."/>
            <person name="Morton J.T."/>
            <person name="Dinis M."/>
            <person name="Alvarez R."/>
            <person name="Tran N.C."/>
            <person name="Knight R."/>
            <person name="Edlund A."/>
        </authorList>
    </citation>
    <scope>NUCLEOTIDE SEQUENCE</scope>
    <source>
        <strain evidence="1">JCVI_47_bin.3</strain>
    </source>
</reference>
<protein>
    <submittedName>
        <fullName evidence="1">Uncharacterized protein</fullName>
    </submittedName>
</protein>
<evidence type="ECO:0000313" key="2">
    <source>
        <dbReference type="Proteomes" id="UP000785653"/>
    </source>
</evidence>
<dbReference type="AlphaFoldDB" id="A0A930LTI0"/>
<sequence length="307" mass="34799">MINTNPTAPAWITHTDLIQIDGSHYITYPDDLALTQAIRTDIATAQSINHLLDSLTTELADEEPIDEMITLINEGFATIGNWQAFLYNLRLRCIALHNLFKKYTPGQYGRYPIDADTKQDLLNTAIELAVKGEEKANHLTETGYQFPTLPTPGTTLREPDDREVENYLVALENEDIPAQFKQMAALRERVSDFAQELDEAKAANTEVPQAFELKEDGSYFSNDEDFQRWMEEYSPALAHVIALEPSWTEPNFIPMLSRALVPVYQATRVEPFMREDILSRALASVLASVEDAGVRESVRRELAKRTY</sequence>